<evidence type="ECO:0000256" key="1">
    <source>
        <dbReference type="SAM" id="Coils"/>
    </source>
</evidence>
<evidence type="ECO:0000313" key="2">
    <source>
        <dbReference type="EMBL" id="OAD21884.1"/>
    </source>
</evidence>
<feature type="coiled-coil region" evidence="1">
    <location>
        <begin position="5"/>
        <end position="32"/>
    </location>
</feature>
<sequence length="222" mass="24991">MKQQIKNLQQDNKVLHSEIQALKTQVEQLSQKLPNQTLPAITENCTSEQTGLIRFDGTYARLCNGTNWQVIEARHPKPVLKRSAKKYTMAEVRETVKGKGFPQISGQGNICETGYHLCIFMEALVLKYAYPRSRIIFEGNDYLRTLGNYSSADTAGSTHPHNALLGYKSSGSWNGPSLQCPKDSGPIINFSNKPNRKKGIEWDGGCYKDDKRYWACCINNLD</sequence>
<dbReference type="Proteomes" id="UP000076962">
    <property type="component" value="Unassembled WGS sequence"/>
</dbReference>
<evidence type="ECO:0000313" key="3">
    <source>
        <dbReference type="Proteomes" id="UP000076962"/>
    </source>
</evidence>
<organism evidence="2 3">
    <name type="scientific">Candidatus Thiomargarita nelsonii</name>
    <dbReference type="NCBI Taxonomy" id="1003181"/>
    <lineage>
        <taxon>Bacteria</taxon>
        <taxon>Pseudomonadati</taxon>
        <taxon>Pseudomonadota</taxon>
        <taxon>Gammaproteobacteria</taxon>
        <taxon>Thiotrichales</taxon>
        <taxon>Thiotrichaceae</taxon>
        <taxon>Thiomargarita</taxon>
    </lineage>
</organism>
<protein>
    <submittedName>
        <fullName evidence="2">Uncharacterized protein</fullName>
    </submittedName>
</protein>
<dbReference type="EMBL" id="LUTY01001319">
    <property type="protein sequence ID" value="OAD21884.1"/>
    <property type="molecule type" value="Genomic_DNA"/>
</dbReference>
<accession>A0A176S1Q4</accession>
<keyword evidence="1" id="KW-0175">Coiled coil</keyword>
<reference evidence="2 3" key="1">
    <citation type="submission" date="2016-05" db="EMBL/GenBank/DDBJ databases">
        <title>Single-cell genome of chain-forming Candidatus Thiomargarita nelsonii and comparison to other large sulfur-oxidizing bacteria.</title>
        <authorList>
            <person name="Winkel M."/>
            <person name="Salman V."/>
            <person name="Woyke T."/>
            <person name="Schulz-Vogt H."/>
            <person name="Richter M."/>
            <person name="Flood B."/>
            <person name="Bailey J."/>
            <person name="Amann R."/>
            <person name="Mussmann M."/>
        </authorList>
    </citation>
    <scope>NUCLEOTIDE SEQUENCE [LARGE SCALE GENOMIC DNA]</scope>
    <source>
        <strain evidence="2 3">THI036</strain>
    </source>
</reference>
<proteinExistence type="predicted"/>
<dbReference type="AlphaFoldDB" id="A0A176S1Q4"/>
<name>A0A176S1Q4_9GAMM</name>
<gene>
    <name evidence="2" type="ORF">THIOM_002336</name>
</gene>
<keyword evidence="3" id="KW-1185">Reference proteome</keyword>
<comment type="caution">
    <text evidence="2">The sequence shown here is derived from an EMBL/GenBank/DDBJ whole genome shotgun (WGS) entry which is preliminary data.</text>
</comment>